<evidence type="ECO:0000313" key="1">
    <source>
        <dbReference type="EMBL" id="KOF78008.1"/>
    </source>
</evidence>
<reference evidence="1" key="1">
    <citation type="submission" date="2015-07" db="EMBL/GenBank/DDBJ databases">
        <title>MeaNS - Measles Nucleotide Surveillance Program.</title>
        <authorList>
            <person name="Tran T."/>
            <person name="Druce J."/>
        </authorList>
    </citation>
    <scope>NUCLEOTIDE SEQUENCE</scope>
    <source>
        <strain evidence="1">UCB-OBI-ISO-001</strain>
        <tissue evidence="1">Gonad</tissue>
    </source>
</reference>
<organism evidence="1">
    <name type="scientific">Octopus bimaculoides</name>
    <name type="common">California two-spotted octopus</name>
    <dbReference type="NCBI Taxonomy" id="37653"/>
    <lineage>
        <taxon>Eukaryota</taxon>
        <taxon>Metazoa</taxon>
        <taxon>Spiralia</taxon>
        <taxon>Lophotrochozoa</taxon>
        <taxon>Mollusca</taxon>
        <taxon>Cephalopoda</taxon>
        <taxon>Coleoidea</taxon>
        <taxon>Octopodiformes</taxon>
        <taxon>Octopoda</taxon>
        <taxon>Incirrata</taxon>
        <taxon>Octopodidae</taxon>
        <taxon>Octopus</taxon>
    </lineage>
</organism>
<proteinExistence type="predicted"/>
<dbReference type="EMBL" id="KQ421230">
    <property type="protein sequence ID" value="KOF78008.1"/>
    <property type="molecule type" value="Genomic_DNA"/>
</dbReference>
<name>A0A0L8GM19_OCTBM</name>
<gene>
    <name evidence="1" type="ORF">OCBIM_22031401mg</name>
</gene>
<protein>
    <submittedName>
        <fullName evidence="1">Uncharacterized protein</fullName>
    </submittedName>
</protein>
<dbReference type="AlphaFoldDB" id="A0A0L8GM19"/>
<accession>A0A0L8GM19</accession>
<sequence length="59" mass="6932">MKSSPQMKVTELHSANCQRYATSVEEILARNFAKVRNRLPCRLYIYGKALKARELYQQK</sequence>